<keyword evidence="3" id="KW-1185">Reference proteome</keyword>
<evidence type="ECO:0000313" key="2">
    <source>
        <dbReference type="EMBL" id="MBF8178839.1"/>
    </source>
</evidence>
<gene>
    <name evidence="2" type="ORF">IXC47_14210</name>
</gene>
<evidence type="ECO:0000313" key="3">
    <source>
        <dbReference type="Proteomes" id="UP000657372"/>
    </source>
</evidence>
<name>A0ABS0EVH5_9BURK</name>
<keyword evidence="1" id="KW-0812">Transmembrane</keyword>
<organism evidence="2 3">
    <name type="scientific">Herminiimonas contaminans</name>
    <dbReference type="NCBI Taxonomy" id="1111140"/>
    <lineage>
        <taxon>Bacteria</taxon>
        <taxon>Pseudomonadati</taxon>
        <taxon>Pseudomonadota</taxon>
        <taxon>Betaproteobacteria</taxon>
        <taxon>Burkholderiales</taxon>
        <taxon>Oxalobacteraceae</taxon>
        <taxon>Herminiimonas</taxon>
    </lineage>
</organism>
<evidence type="ECO:0000256" key="1">
    <source>
        <dbReference type="SAM" id="Phobius"/>
    </source>
</evidence>
<sequence length="60" mass="6709">MTLDHISIDASSIVTVVSFLTFLGILAWTFVLHRDTDFAVAARAPFADEEDMEQQENKHG</sequence>
<accession>A0ABS0EVH5</accession>
<dbReference type="RefSeq" id="WP_175625997.1">
    <property type="nucleotide sequence ID" value="NZ_JADOEL010000012.1"/>
</dbReference>
<feature type="transmembrane region" description="Helical" evidence="1">
    <location>
        <begin position="12"/>
        <end position="33"/>
    </location>
</feature>
<dbReference type="Proteomes" id="UP000657372">
    <property type="component" value="Unassembled WGS sequence"/>
</dbReference>
<keyword evidence="1" id="KW-0472">Membrane</keyword>
<comment type="caution">
    <text evidence="2">The sequence shown here is derived from an EMBL/GenBank/DDBJ whole genome shotgun (WGS) entry which is preliminary data.</text>
</comment>
<reference evidence="2 3" key="1">
    <citation type="submission" date="2020-11" db="EMBL/GenBank/DDBJ databases">
        <title>WGS of Herminiimonas contaminans strain Marseille-Q4544 isolated from planarians Schmidtea mediterranea.</title>
        <authorList>
            <person name="Kangale L."/>
        </authorList>
    </citation>
    <scope>NUCLEOTIDE SEQUENCE [LARGE SCALE GENOMIC DNA]</scope>
    <source>
        <strain evidence="2 3">Marseille-Q4544</strain>
    </source>
</reference>
<keyword evidence="1" id="KW-1133">Transmembrane helix</keyword>
<protein>
    <submittedName>
        <fullName evidence="2">Cbb3-type cytochrome c oxidase subunit 3</fullName>
    </submittedName>
</protein>
<proteinExistence type="predicted"/>
<dbReference type="EMBL" id="JADOEL010000012">
    <property type="protein sequence ID" value="MBF8178839.1"/>
    <property type="molecule type" value="Genomic_DNA"/>
</dbReference>